<evidence type="ECO:0000256" key="10">
    <source>
        <dbReference type="ARBA" id="ARBA00048793"/>
    </source>
</evidence>
<evidence type="ECO:0000256" key="3">
    <source>
        <dbReference type="ARBA" id="ARBA00007870"/>
    </source>
</evidence>
<feature type="domain" description="Ketopantoate reductase N-terminal" evidence="12">
    <location>
        <begin position="3"/>
        <end position="146"/>
    </location>
</feature>
<feature type="domain" description="Ketopantoate reductase C-terminal" evidence="13">
    <location>
        <begin position="173"/>
        <end position="314"/>
    </location>
</feature>
<evidence type="ECO:0000256" key="2">
    <source>
        <dbReference type="ARBA" id="ARBA00004994"/>
    </source>
</evidence>
<keyword evidence="6 11" id="KW-0566">Pantothenate biosynthesis</keyword>
<evidence type="ECO:0000256" key="8">
    <source>
        <dbReference type="ARBA" id="ARBA00023002"/>
    </source>
</evidence>
<dbReference type="PANTHER" id="PTHR43765:SF2">
    <property type="entry name" value="2-DEHYDROPANTOATE 2-REDUCTASE"/>
    <property type="match status" value="1"/>
</dbReference>
<gene>
    <name evidence="14" type="ORF">SCMU_31100</name>
</gene>
<dbReference type="InterPro" id="IPR013328">
    <property type="entry name" value="6PGD_dom2"/>
</dbReference>
<reference evidence="14 15" key="1">
    <citation type="journal article" date="2021" name="J. Biosci. Bioeng.">
        <title>Identification and characterization of a chc gene cluster responsible for the aromatization pathway of cyclohexanecarboxylate degradation in Sinomonas cyclohexanicum ATCC 51369.</title>
        <authorList>
            <person name="Yamamoto T."/>
            <person name="Hasegawa Y."/>
            <person name="Lau P.C.K."/>
            <person name="Iwaki H."/>
        </authorList>
    </citation>
    <scope>NUCLEOTIDE SEQUENCE [LARGE SCALE GENOMIC DNA]</scope>
    <source>
        <strain evidence="14 15">ATCC 51369</strain>
    </source>
</reference>
<dbReference type="Pfam" id="PF08546">
    <property type="entry name" value="ApbA_C"/>
    <property type="match status" value="1"/>
</dbReference>
<dbReference type="InterPro" id="IPR050838">
    <property type="entry name" value="Ketopantoate_reductase"/>
</dbReference>
<dbReference type="PANTHER" id="PTHR43765">
    <property type="entry name" value="2-DEHYDROPANTOATE 2-REDUCTASE-RELATED"/>
    <property type="match status" value="1"/>
</dbReference>
<dbReference type="Pfam" id="PF02558">
    <property type="entry name" value="ApbA"/>
    <property type="match status" value="1"/>
</dbReference>
<evidence type="ECO:0000313" key="15">
    <source>
        <dbReference type="Proteomes" id="UP001319861"/>
    </source>
</evidence>
<keyword evidence="15" id="KW-1185">Reference proteome</keyword>
<sequence>MRIGIIGIGAIGGTIAALMKRAGHAVEATARGDRLAAIQSGGLHLWGAWGEHVAQIGVGDRLTRAPDLALLCVKAQDEEEALRSNATSLEGVPLVVVQNGLEGAEHAARLHQDGPTIGAIAFFSADSPAPGSVRVLVPGPLYLGSGSGLPTQDAIDAASLLNEGIPAEAVENFVGHQWSKLVVNQINAMPAITGLSVQDTLANPALRRLVLASIREALATGRAEGVEFGALDGMPPALLGLLGSAPRPVGSLLLRLMGRRLGHEPVLGSTLQSVERGLPTEIDYLSGAVVARARALGLEAPVNEGMVQLVHEVERSHGYYSPAQVARRLG</sequence>
<evidence type="ECO:0000256" key="9">
    <source>
        <dbReference type="ARBA" id="ARBA00032024"/>
    </source>
</evidence>
<evidence type="ECO:0000259" key="12">
    <source>
        <dbReference type="Pfam" id="PF02558"/>
    </source>
</evidence>
<dbReference type="Gene3D" id="3.40.50.720">
    <property type="entry name" value="NAD(P)-binding Rossmann-like Domain"/>
    <property type="match status" value="1"/>
</dbReference>
<dbReference type="Proteomes" id="UP001319861">
    <property type="component" value="Chromosome"/>
</dbReference>
<protein>
    <recommendedName>
        <fullName evidence="5 11">2-dehydropantoate 2-reductase</fullName>
        <ecNumber evidence="4 11">1.1.1.169</ecNumber>
    </recommendedName>
    <alternativeName>
        <fullName evidence="9 11">Ketopantoate reductase</fullName>
    </alternativeName>
</protein>
<evidence type="ECO:0000259" key="13">
    <source>
        <dbReference type="Pfam" id="PF08546"/>
    </source>
</evidence>
<name>A0ABM7PYP9_SINCY</name>
<comment type="similarity">
    <text evidence="3 11">Belongs to the ketopantoate reductase family.</text>
</comment>
<accession>A0ABM7PYP9</accession>
<dbReference type="InterPro" id="IPR036291">
    <property type="entry name" value="NAD(P)-bd_dom_sf"/>
</dbReference>
<comment type="catalytic activity">
    <reaction evidence="10 11">
        <text>(R)-pantoate + NADP(+) = 2-dehydropantoate + NADPH + H(+)</text>
        <dbReference type="Rhea" id="RHEA:16233"/>
        <dbReference type="ChEBI" id="CHEBI:11561"/>
        <dbReference type="ChEBI" id="CHEBI:15378"/>
        <dbReference type="ChEBI" id="CHEBI:15980"/>
        <dbReference type="ChEBI" id="CHEBI:57783"/>
        <dbReference type="ChEBI" id="CHEBI:58349"/>
        <dbReference type="EC" id="1.1.1.169"/>
    </reaction>
</comment>
<dbReference type="EMBL" id="AP024525">
    <property type="protein sequence ID" value="BCT77268.1"/>
    <property type="molecule type" value="Genomic_DNA"/>
</dbReference>
<evidence type="ECO:0000256" key="4">
    <source>
        <dbReference type="ARBA" id="ARBA00013014"/>
    </source>
</evidence>
<dbReference type="EC" id="1.1.1.169" evidence="4 11"/>
<dbReference type="InterPro" id="IPR003710">
    <property type="entry name" value="ApbA"/>
</dbReference>
<dbReference type="SUPFAM" id="SSF48179">
    <property type="entry name" value="6-phosphogluconate dehydrogenase C-terminal domain-like"/>
    <property type="match status" value="1"/>
</dbReference>
<evidence type="ECO:0000256" key="11">
    <source>
        <dbReference type="RuleBase" id="RU362068"/>
    </source>
</evidence>
<dbReference type="InterPro" id="IPR013332">
    <property type="entry name" value="KPR_N"/>
</dbReference>
<dbReference type="SUPFAM" id="SSF51735">
    <property type="entry name" value="NAD(P)-binding Rossmann-fold domains"/>
    <property type="match status" value="1"/>
</dbReference>
<proteinExistence type="inferred from homology"/>
<comment type="pathway">
    <text evidence="2 11">Cofactor biosynthesis; (R)-pantothenate biosynthesis; (R)-pantoate from 3-methyl-2-oxobutanoate: step 2/2.</text>
</comment>
<dbReference type="InterPro" id="IPR013752">
    <property type="entry name" value="KPA_reductase"/>
</dbReference>
<comment type="function">
    <text evidence="1 11">Catalyzes the NADPH-dependent reduction of ketopantoate into pantoic acid.</text>
</comment>
<evidence type="ECO:0000256" key="7">
    <source>
        <dbReference type="ARBA" id="ARBA00022857"/>
    </source>
</evidence>
<organism evidence="14 15">
    <name type="scientific">Sinomonas cyclohexanicum</name>
    <name type="common">Corynebacterium cyclohexanicum</name>
    <dbReference type="NCBI Taxonomy" id="322009"/>
    <lineage>
        <taxon>Bacteria</taxon>
        <taxon>Bacillati</taxon>
        <taxon>Actinomycetota</taxon>
        <taxon>Actinomycetes</taxon>
        <taxon>Micrococcales</taxon>
        <taxon>Micrococcaceae</taxon>
        <taxon>Sinomonas</taxon>
    </lineage>
</organism>
<evidence type="ECO:0000313" key="14">
    <source>
        <dbReference type="EMBL" id="BCT77268.1"/>
    </source>
</evidence>
<evidence type="ECO:0000256" key="6">
    <source>
        <dbReference type="ARBA" id="ARBA00022655"/>
    </source>
</evidence>
<dbReference type="NCBIfam" id="TIGR00745">
    <property type="entry name" value="apbA_panE"/>
    <property type="match status" value="1"/>
</dbReference>
<keyword evidence="7 11" id="KW-0521">NADP</keyword>
<dbReference type="RefSeq" id="WP_229229987.1">
    <property type="nucleotide sequence ID" value="NZ_AP024525.1"/>
</dbReference>
<evidence type="ECO:0000256" key="5">
    <source>
        <dbReference type="ARBA" id="ARBA00019465"/>
    </source>
</evidence>
<evidence type="ECO:0000256" key="1">
    <source>
        <dbReference type="ARBA" id="ARBA00002919"/>
    </source>
</evidence>
<keyword evidence="8 11" id="KW-0560">Oxidoreductase</keyword>
<dbReference type="InterPro" id="IPR008927">
    <property type="entry name" value="6-PGluconate_DH-like_C_sf"/>
</dbReference>
<dbReference type="Gene3D" id="1.10.1040.10">
    <property type="entry name" value="N-(1-d-carboxylethyl)-l-norvaline Dehydrogenase, domain 2"/>
    <property type="match status" value="1"/>
</dbReference>